<dbReference type="EMBL" id="FQZU01000025">
    <property type="protein sequence ID" value="SHK49123.1"/>
    <property type="molecule type" value="Genomic_DNA"/>
</dbReference>
<protein>
    <submittedName>
        <fullName evidence="1">Uncharacterized protein</fullName>
    </submittedName>
</protein>
<dbReference type="Proteomes" id="UP000183994">
    <property type="component" value="Unassembled WGS sequence"/>
</dbReference>
<evidence type="ECO:0000313" key="2">
    <source>
        <dbReference type="Proteomes" id="UP000183994"/>
    </source>
</evidence>
<dbReference type="AlphaFoldDB" id="A0A1M6SWQ3"/>
<accession>A0A1M6SWQ3</accession>
<name>A0A1M6SWQ3_9BACT</name>
<organism evidence="1 2">
    <name type="scientific">Desulfatibacillum alkenivorans DSM 16219</name>
    <dbReference type="NCBI Taxonomy" id="1121393"/>
    <lineage>
        <taxon>Bacteria</taxon>
        <taxon>Pseudomonadati</taxon>
        <taxon>Thermodesulfobacteriota</taxon>
        <taxon>Desulfobacteria</taxon>
        <taxon>Desulfobacterales</taxon>
        <taxon>Desulfatibacillaceae</taxon>
        <taxon>Desulfatibacillum</taxon>
    </lineage>
</organism>
<sequence length="77" mass="9387">MVVWPYYKDEPVYVEAKRNGALQKNIHYRKIFPYPNNYWEKSTKILAWCKRFAKTRKFRDGEIKEFAEEMAINPLKV</sequence>
<reference evidence="2" key="1">
    <citation type="submission" date="2016-11" db="EMBL/GenBank/DDBJ databases">
        <authorList>
            <person name="Varghese N."/>
            <person name="Submissions S."/>
        </authorList>
    </citation>
    <scope>NUCLEOTIDE SEQUENCE [LARGE SCALE GENOMIC DNA]</scope>
    <source>
        <strain evidence="2">DSM 16219</strain>
    </source>
</reference>
<proteinExistence type="predicted"/>
<gene>
    <name evidence="1" type="ORF">SAMN02745216_03554</name>
</gene>
<keyword evidence="2" id="KW-1185">Reference proteome</keyword>
<evidence type="ECO:0000313" key="1">
    <source>
        <dbReference type="EMBL" id="SHK49123.1"/>
    </source>
</evidence>